<keyword evidence="2" id="KW-1185">Reference proteome</keyword>
<dbReference type="AlphaFoldDB" id="A0A9D4KTI9"/>
<evidence type="ECO:0000313" key="1">
    <source>
        <dbReference type="EMBL" id="KAH3845798.1"/>
    </source>
</evidence>
<evidence type="ECO:0000313" key="2">
    <source>
        <dbReference type="Proteomes" id="UP000828390"/>
    </source>
</evidence>
<comment type="caution">
    <text evidence="1">The sequence shown here is derived from an EMBL/GenBank/DDBJ whole genome shotgun (WGS) entry which is preliminary data.</text>
</comment>
<accession>A0A9D4KTI9</accession>
<reference evidence="1" key="2">
    <citation type="submission" date="2020-11" db="EMBL/GenBank/DDBJ databases">
        <authorList>
            <person name="McCartney M.A."/>
            <person name="Auch B."/>
            <person name="Kono T."/>
            <person name="Mallez S."/>
            <person name="Becker A."/>
            <person name="Gohl D.M."/>
            <person name="Silverstein K.A.T."/>
            <person name="Koren S."/>
            <person name="Bechman K.B."/>
            <person name="Herman A."/>
            <person name="Abrahante J.E."/>
            <person name="Garbe J."/>
        </authorList>
    </citation>
    <scope>NUCLEOTIDE SEQUENCE</scope>
    <source>
        <strain evidence="1">Duluth1</strain>
        <tissue evidence="1">Whole animal</tissue>
    </source>
</reference>
<organism evidence="1 2">
    <name type="scientific">Dreissena polymorpha</name>
    <name type="common">Zebra mussel</name>
    <name type="synonym">Mytilus polymorpha</name>
    <dbReference type="NCBI Taxonomy" id="45954"/>
    <lineage>
        <taxon>Eukaryota</taxon>
        <taxon>Metazoa</taxon>
        <taxon>Spiralia</taxon>
        <taxon>Lophotrochozoa</taxon>
        <taxon>Mollusca</taxon>
        <taxon>Bivalvia</taxon>
        <taxon>Autobranchia</taxon>
        <taxon>Heteroconchia</taxon>
        <taxon>Euheterodonta</taxon>
        <taxon>Imparidentia</taxon>
        <taxon>Neoheterodontei</taxon>
        <taxon>Myida</taxon>
        <taxon>Dreissenoidea</taxon>
        <taxon>Dreissenidae</taxon>
        <taxon>Dreissena</taxon>
    </lineage>
</organism>
<protein>
    <submittedName>
        <fullName evidence="1">Uncharacterized protein</fullName>
    </submittedName>
</protein>
<dbReference type="EMBL" id="JAIWYP010000003">
    <property type="protein sequence ID" value="KAH3845798.1"/>
    <property type="molecule type" value="Genomic_DNA"/>
</dbReference>
<sequence>MVSIAKPGAVLEDLVLFGDNQGYINLLTLAAKDLTMKNSKGGEKKPAKDQNILHVIEPNRLSVYV</sequence>
<gene>
    <name evidence="1" type="ORF">DPMN_088087</name>
</gene>
<name>A0A9D4KTI9_DREPO</name>
<proteinExistence type="predicted"/>
<reference evidence="1" key="1">
    <citation type="journal article" date="2019" name="bioRxiv">
        <title>The Genome of the Zebra Mussel, Dreissena polymorpha: A Resource for Invasive Species Research.</title>
        <authorList>
            <person name="McCartney M.A."/>
            <person name="Auch B."/>
            <person name="Kono T."/>
            <person name="Mallez S."/>
            <person name="Zhang Y."/>
            <person name="Obille A."/>
            <person name="Becker A."/>
            <person name="Abrahante J.E."/>
            <person name="Garbe J."/>
            <person name="Badalamenti J.P."/>
            <person name="Herman A."/>
            <person name="Mangelson H."/>
            <person name="Liachko I."/>
            <person name="Sullivan S."/>
            <person name="Sone E.D."/>
            <person name="Koren S."/>
            <person name="Silverstein K.A.T."/>
            <person name="Beckman K.B."/>
            <person name="Gohl D.M."/>
        </authorList>
    </citation>
    <scope>NUCLEOTIDE SEQUENCE</scope>
    <source>
        <strain evidence="1">Duluth1</strain>
        <tissue evidence="1">Whole animal</tissue>
    </source>
</reference>
<dbReference type="Proteomes" id="UP000828390">
    <property type="component" value="Unassembled WGS sequence"/>
</dbReference>